<dbReference type="EMBL" id="KZ678141">
    <property type="protein sequence ID" value="PSN62505.1"/>
    <property type="molecule type" value="Genomic_DNA"/>
</dbReference>
<name>A0A2T2NAN6_CORCC</name>
<accession>A0A2T2NAN6</accession>
<keyword evidence="1" id="KW-0812">Transmembrane</keyword>
<dbReference type="Proteomes" id="UP000240883">
    <property type="component" value="Unassembled WGS sequence"/>
</dbReference>
<organism evidence="2 3">
    <name type="scientific">Corynespora cassiicola Philippines</name>
    <dbReference type="NCBI Taxonomy" id="1448308"/>
    <lineage>
        <taxon>Eukaryota</taxon>
        <taxon>Fungi</taxon>
        <taxon>Dikarya</taxon>
        <taxon>Ascomycota</taxon>
        <taxon>Pezizomycotina</taxon>
        <taxon>Dothideomycetes</taxon>
        <taxon>Pleosporomycetidae</taxon>
        <taxon>Pleosporales</taxon>
        <taxon>Corynesporascaceae</taxon>
        <taxon>Corynespora</taxon>
    </lineage>
</organism>
<keyword evidence="3" id="KW-1185">Reference proteome</keyword>
<reference evidence="2 3" key="1">
    <citation type="journal article" date="2018" name="Front. Microbiol.">
        <title>Genome-Wide Analysis of Corynespora cassiicola Leaf Fall Disease Putative Effectors.</title>
        <authorList>
            <person name="Lopez D."/>
            <person name="Ribeiro S."/>
            <person name="Label P."/>
            <person name="Fumanal B."/>
            <person name="Venisse J.S."/>
            <person name="Kohler A."/>
            <person name="de Oliveira R.R."/>
            <person name="Labutti K."/>
            <person name="Lipzen A."/>
            <person name="Lail K."/>
            <person name="Bauer D."/>
            <person name="Ohm R.A."/>
            <person name="Barry K.W."/>
            <person name="Spatafora J."/>
            <person name="Grigoriev I.V."/>
            <person name="Martin F.M."/>
            <person name="Pujade-Renaud V."/>
        </authorList>
    </citation>
    <scope>NUCLEOTIDE SEQUENCE [LARGE SCALE GENOMIC DNA]</scope>
    <source>
        <strain evidence="2 3">Philippines</strain>
    </source>
</reference>
<keyword evidence="1" id="KW-0472">Membrane</keyword>
<keyword evidence="1" id="KW-1133">Transmembrane helix</keyword>
<dbReference type="AlphaFoldDB" id="A0A2T2NAN6"/>
<evidence type="ECO:0000256" key="1">
    <source>
        <dbReference type="SAM" id="Phobius"/>
    </source>
</evidence>
<gene>
    <name evidence="2" type="ORF">BS50DRAFT_120993</name>
</gene>
<evidence type="ECO:0000313" key="3">
    <source>
        <dbReference type="Proteomes" id="UP000240883"/>
    </source>
</evidence>
<protein>
    <submittedName>
        <fullName evidence="2">Uncharacterized protein</fullName>
    </submittedName>
</protein>
<feature type="transmembrane region" description="Helical" evidence="1">
    <location>
        <begin position="66"/>
        <end position="86"/>
    </location>
</feature>
<sequence>MAGSASRVSSAPIAMVNINSSAAPEPEQPTSMMERIQHYAMLVPPPIQRHRATVPINRRGENIWPLVANLWLLLILAYVLHLHFVLVEPEGGEAVPEAANVDHMRGSRGGLFGSRAELVCEQIGE</sequence>
<evidence type="ECO:0000313" key="2">
    <source>
        <dbReference type="EMBL" id="PSN62505.1"/>
    </source>
</evidence>
<proteinExistence type="predicted"/>